<dbReference type="Proteomes" id="UP000199207">
    <property type="component" value="Unassembled WGS sequence"/>
</dbReference>
<organism evidence="2 3">
    <name type="scientific">Streptomyces aidingensis</name>
    <dbReference type="NCBI Taxonomy" id="910347"/>
    <lineage>
        <taxon>Bacteria</taxon>
        <taxon>Bacillati</taxon>
        <taxon>Actinomycetota</taxon>
        <taxon>Actinomycetes</taxon>
        <taxon>Kitasatosporales</taxon>
        <taxon>Streptomycetaceae</taxon>
        <taxon>Streptomyces</taxon>
    </lineage>
</organism>
<name>A0A1I1SAU2_9ACTN</name>
<sequence>MTAVHDGYWCEVVARCPALGGEWVLGGYRAGTPRLALRWLRGQARRLSDALDPHPWRGGPFPAEALYRCDPQAPNPGRVFREWMDDLPCHERQLAALVAGRHISVTARVPDRVGGRWDAEVTYALSCRPIALAFLTGLTGPTGLTEPSRRTARIPARPRHAAA</sequence>
<protein>
    <submittedName>
        <fullName evidence="2">Uncharacterized protein</fullName>
    </submittedName>
</protein>
<dbReference type="RefSeq" id="WP_093840840.1">
    <property type="nucleotide sequence ID" value="NZ_FOLM01000015.1"/>
</dbReference>
<dbReference type="AlphaFoldDB" id="A0A1I1SAU2"/>
<keyword evidence="3" id="KW-1185">Reference proteome</keyword>
<gene>
    <name evidence="2" type="ORF">SAMN05421773_11553</name>
</gene>
<evidence type="ECO:0000313" key="3">
    <source>
        <dbReference type="Proteomes" id="UP000199207"/>
    </source>
</evidence>
<dbReference type="STRING" id="910347.SAMN05421773_11553"/>
<dbReference type="EMBL" id="FOLM01000015">
    <property type="protein sequence ID" value="SFD43596.1"/>
    <property type="molecule type" value="Genomic_DNA"/>
</dbReference>
<evidence type="ECO:0000313" key="2">
    <source>
        <dbReference type="EMBL" id="SFD43596.1"/>
    </source>
</evidence>
<feature type="compositionally biased region" description="Basic residues" evidence="1">
    <location>
        <begin position="150"/>
        <end position="163"/>
    </location>
</feature>
<reference evidence="2 3" key="1">
    <citation type="submission" date="2016-10" db="EMBL/GenBank/DDBJ databases">
        <authorList>
            <person name="de Groot N.N."/>
        </authorList>
    </citation>
    <scope>NUCLEOTIDE SEQUENCE [LARGE SCALE GENOMIC DNA]</scope>
    <source>
        <strain evidence="2 3">CGMCC 4.5739</strain>
    </source>
</reference>
<dbReference type="OrthoDB" id="4188786at2"/>
<proteinExistence type="predicted"/>
<accession>A0A1I1SAU2</accession>
<feature type="region of interest" description="Disordered" evidence="1">
    <location>
        <begin position="143"/>
        <end position="163"/>
    </location>
</feature>
<evidence type="ECO:0000256" key="1">
    <source>
        <dbReference type="SAM" id="MobiDB-lite"/>
    </source>
</evidence>